<evidence type="ECO:0000313" key="5">
    <source>
        <dbReference type="Proteomes" id="UP000031339"/>
    </source>
</evidence>
<evidence type="ECO:0000259" key="3">
    <source>
        <dbReference type="Pfam" id="PF12182"/>
    </source>
</evidence>
<dbReference type="Gene3D" id="2.40.128.50">
    <property type="match status" value="1"/>
</dbReference>
<comment type="caution">
    <text evidence="4">The sequence shown here is derived from an EMBL/GenBank/DDBJ whole genome shotgun (WGS) entry which is preliminary data.</text>
</comment>
<feature type="compositionally biased region" description="Low complexity" evidence="1">
    <location>
        <begin position="29"/>
        <end position="53"/>
    </location>
</feature>
<dbReference type="InterPro" id="IPR027279">
    <property type="entry name" value="D_amino_pept/lipop_sf"/>
</dbReference>
<dbReference type="Pfam" id="PF12182">
    <property type="entry name" value="DUF3642"/>
    <property type="match status" value="1"/>
</dbReference>
<sequence length="145" mass="15867">MVQLKKLGYATFFLIGLIILTSCAKSNQTSSSSQSISSSQSTTVSSESSTSSTIAKNSVEKLDGTYKGMDEEDEITLVIKGNSGTWTEEEPNGKKEVKQVSIDPTNQRMTIGDDIERYMINGNQLTIEDIEQENGENDTVVLTKQ</sequence>
<dbReference type="EMBL" id="JWIY01000004">
    <property type="protein sequence ID" value="KIC77446.1"/>
    <property type="molecule type" value="Genomic_DNA"/>
</dbReference>
<name>A0A0C1K3R6_STRCV</name>
<feature type="domain" description="DUF3642" evidence="3">
    <location>
        <begin position="61"/>
        <end position="144"/>
    </location>
</feature>
<evidence type="ECO:0000256" key="1">
    <source>
        <dbReference type="SAM" id="MobiDB-lite"/>
    </source>
</evidence>
<dbReference type="eggNOG" id="ENOG5030401">
    <property type="taxonomic scope" value="Bacteria"/>
</dbReference>
<feature type="region of interest" description="Disordered" evidence="1">
    <location>
        <begin position="29"/>
        <end position="67"/>
    </location>
</feature>
<dbReference type="STRING" id="862969.SCI_1833"/>
<dbReference type="InterPro" id="IPR020961">
    <property type="entry name" value="DUF3642_lipo"/>
</dbReference>
<evidence type="ECO:0000313" key="4">
    <source>
        <dbReference type="EMBL" id="KIC77446.1"/>
    </source>
</evidence>
<feature type="signal peptide" evidence="2">
    <location>
        <begin position="1"/>
        <end position="24"/>
    </location>
</feature>
<organism evidence="4 5">
    <name type="scientific">Streptococcus constellatus</name>
    <dbReference type="NCBI Taxonomy" id="76860"/>
    <lineage>
        <taxon>Bacteria</taxon>
        <taxon>Bacillati</taxon>
        <taxon>Bacillota</taxon>
        <taxon>Bacilli</taxon>
        <taxon>Lactobacillales</taxon>
        <taxon>Streptococcaceae</taxon>
        <taxon>Streptococcus</taxon>
        <taxon>Streptococcus anginosus group</taxon>
    </lineage>
</organism>
<accession>A0A0C1K3R6</accession>
<dbReference type="Proteomes" id="UP000031339">
    <property type="component" value="Unassembled WGS sequence"/>
</dbReference>
<keyword evidence="2" id="KW-0732">Signal</keyword>
<evidence type="ECO:0000256" key="2">
    <source>
        <dbReference type="SAM" id="SignalP"/>
    </source>
</evidence>
<dbReference type="NCBIfam" id="NF040528">
    <property type="entry name" value="SP_0198_lipo"/>
    <property type="match status" value="1"/>
</dbReference>
<dbReference type="RefSeq" id="WP_039677803.1">
    <property type="nucleotide sequence ID" value="NZ_JWIY01000004.1"/>
</dbReference>
<proteinExistence type="predicted"/>
<dbReference type="OrthoDB" id="2237190at2"/>
<gene>
    <name evidence="4" type="ORF">RN79_09290</name>
</gene>
<dbReference type="AlphaFoldDB" id="A0A0C1K3R6"/>
<dbReference type="PROSITE" id="PS51257">
    <property type="entry name" value="PROKAR_LIPOPROTEIN"/>
    <property type="match status" value="1"/>
</dbReference>
<reference evidence="4 5" key="1">
    <citation type="submission" date="2014-12" db="EMBL/GenBank/DDBJ databases">
        <title>Partial genome sequence of Streptococcus constellatus KCOM 1650 (= ChDC B144).</title>
        <authorList>
            <person name="Kook J.-K."/>
            <person name="Park S.-N."/>
            <person name="Lim Y.K."/>
            <person name="Jo E."/>
        </authorList>
    </citation>
    <scope>NUCLEOTIDE SEQUENCE [LARGE SCALE GENOMIC DNA]</scope>
    <source>
        <strain evidence="4 5">KCOM 1650</strain>
    </source>
</reference>
<feature type="chain" id="PRO_5002134493" evidence="2">
    <location>
        <begin position="25"/>
        <end position="145"/>
    </location>
</feature>
<protein>
    <submittedName>
        <fullName evidence="4">Bacterial lipofamily protein</fullName>
    </submittedName>
</protein>